<sequence length="107" mass="11946">MKHNILIMAAVLVTVVSLTGCAKHPTKMTTVVNDAPTVNFNVADSTGLSLWVDGVSYGPLEQYQYPNKSVELISGEHRIEIRRGTSVIYSEKHYFSEQTHRTLEINP</sequence>
<dbReference type="OrthoDB" id="6240410at2"/>
<dbReference type="Proteomes" id="UP000182598">
    <property type="component" value="Unassembled WGS sequence"/>
</dbReference>
<dbReference type="AlphaFoldDB" id="A0A0K6H963"/>
<keyword evidence="3" id="KW-1185">Reference proteome</keyword>
<keyword evidence="1" id="KW-0732">Signal</keyword>
<protein>
    <recommendedName>
        <fullName evidence="4">PEGA domain-containing protein</fullName>
    </recommendedName>
</protein>
<dbReference type="RefSeq" id="WP_055439431.1">
    <property type="nucleotide sequence ID" value="NZ_CYHB01000005.1"/>
</dbReference>
<proteinExistence type="predicted"/>
<evidence type="ECO:0000313" key="3">
    <source>
        <dbReference type="Proteomes" id="UP000182598"/>
    </source>
</evidence>
<feature type="signal peptide" evidence="1">
    <location>
        <begin position="1"/>
        <end position="22"/>
    </location>
</feature>
<dbReference type="EMBL" id="CYHB01000005">
    <property type="protein sequence ID" value="CUA87370.1"/>
    <property type="molecule type" value="Genomic_DNA"/>
</dbReference>
<evidence type="ECO:0000313" key="2">
    <source>
        <dbReference type="EMBL" id="CUA87370.1"/>
    </source>
</evidence>
<reference evidence="3" key="1">
    <citation type="submission" date="2015-08" db="EMBL/GenBank/DDBJ databases">
        <authorList>
            <person name="Varghese N."/>
        </authorList>
    </citation>
    <scope>NUCLEOTIDE SEQUENCE [LARGE SCALE GENOMIC DNA]</scope>
    <source>
        <strain evidence="3">DSM 27808</strain>
    </source>
</reference>
<accession>A0A0K6H963</accession>
<organism evidence="2 3">
    <name type="scientific">Pseudidiomarina woesei</name>
    <dbReference type="NCBI Taxonomy" id="1381080"/>
    <lineage>
        <taxon>Bacteria</taxon>
        <taxon>Pseudomonadati</taxon>
        <taxon>Pseudomonadota</taxon>
        <taxon>Gammaproteobacteria</taxon>
        <taxon>Alteromonadales</taxon>
        <taxon>Idiomarinaceae</taxon>
        <taxon>Pseudidiomarina</taxon>
    </lineage>
</organism>
<evidence type="ECO:0000256" key="1">
    <source>
        <dbReference type="SAM" id="SignalP"/>
    </source>
</evidence>
<gene>
    <name evidence="2" type="ORF">Ga0061064_1779</name>
</gene>
<feature type="chain" id="PRO_5005504293" description="PEGA domain-containing protein" evidence="1">
    <location>
        <begin position="23"/>
        <end position="107"/>
    </location>
</feature>
<dbReference type="PROSITE" id="PS51257">
    <property type="entry name" value="PROKAR_LIPOPROTEIN"/>
    <property type="match status" value="1"/>
</dbReference>
<name>A0A0K6H963_9GAMM</name>
<evidence type="ECO:0008006" key="4">
    <source>
        <dbReference type="Google" id="ProtNLM"/>
    </source>
</evidence>